<evidence type="ECO:0000256" key="2">
    <source>
        <dbReference type="ARBA" id="ARBA00022679"/>
    </source>
</evidence>
<keyword evidence="2 3" id="KW-0808">Transferase</keyword>
<dbReference type="InterPro" id="IPR004398">
    <property type="entry name" value="RNA_MeTrfase_RsmD"/>
</dbReference>
<dbReference type="PANTHER" id="PTHR43542">
    <property type="entry name" value="METHYLTRANSFERASE"/>
    <property type="match status" value="1"/>
</dbReference>
<reference evidence="3" key="1">
    <citation type="submission" date="2018-06" db="EMBL/GenBank/DDBJ databases">
        <authorList>
            <person name="Zhirakovskaya E."/>
        </authorList>
    </citation>
    <scope>NUCLEOTIDE SEQUENCE</scope>
</reference>
<dbReference type="Gene3D" id="3.40.50.150">
    <property type="entry name" value="Vaccinia Virus protein VP39"/>
    <property type="match status" value="1"/>
</dbReference>
<dbReference type="EC" id="2.1.1.171" evidence="3"/>
<proteinExistence type="predicted"/>
<dbReference type="SUPFAM" id="SSF53335">
    <property type="entry name" value="S-adenosyl-L-methionine-dependent methyltransferases"/>
    <property type="match status" value="1"/>
</dbReference>
<evidence type="ECO:0000256" key="1">
    <source>
        <dbReference type="ARBA" id="ARBA00022603"/>
    </source>
</evidence>
<dbReference type="GO" id="GO:0003676">
    <property type="term" value="F:nucleic acid binding"/>
    <property type="evidence" value="ECO:0007669"/>
    <property type="project" value="InterPro"/>
</dbReference>
<dbReference type="CDD" id="cd02440">
    <property type="entry name" value="AdoMet_MTases"/>
    <property type="match status" value="1"/>
</dbReference>
<dbReference type="PROSITE" id="PS00092">
    <property type="entry name" value="N6_MTASE"/>
    <property type="match status" value="1"/>
</dbReference>
<dbReference type="NCBIfam" id="TIGR00095">
    <property type="entry name" value="16S rRNA (guanine(966)-N(2))-methyltransferase RsmD"/>
    <property type="match status" value="1"/>
</dbReference>
<dbReference type="InterPro" id="IPR029063">
    <property type="entry name" value="SAM-dependent_MTases_sf"/>
</dbReference>
<dbReference type="PIRSF" id="PIRSF004553">
    <property type="entry name" value="CHP00095"/>
    <property type="match status" value="1"/>
</dbReference>
<dbReference type="GO" id="GO:0052913">
    <property type="term" value="F:16S rRNA (guanine(966)-N(2))-methyltransferase activity"/>
    <property type="evidence" value="ECO:0007669"/>
    <property type="project" value="UniProtKB-EC"/>
</dbReference>
<dbReference type="PANTHER" id="PTHR43542:SF1">
    <property type="entry name" value="METHYLTRANSFERASE"/>
    <property type="match status" value="1"/>
</dbReference>
<dbReference type="InterPro" id="IPR002052">
    <property type="entry name" value="DNA_methylase_N6_adenine_CS"/>
</dbReference>
<sequence>MRIIAGKYRRRKLHSNPGQTTRPITDRAKELIFENLGGELQGERVADVFSGTGTIGLEALSRGAKSVVFFEKNREAHQLLIQNVETLEAKKETLCWKSDVLRSSFRPKGEEAENFFPYDLIFFDPPYVMVDDIKPATPLYKSLERLGREDVSSENALLIIRTPDRATFEMPPLWQPGNQYHSSRMRFHLFRKKSSEE</sequence>
<evidence type="ECO:0000313" key="3">
    <source>
        <dbReference type="EMBL" id="VAX39496.1"/>
    </source>
</evidence>
<gene>
    <name evidence="3" type="ORF">MNBD_PLANCTO02-1002</name>
</gene>
<keyword evidence="1 3" id="KW-0489">Methyltransferase</keyword>
<protein>
    <submittedName>
        <fullName evidence="3">16S rRNA (Guanine(966)-N(2))-methyltransferase</fullName>
        <ecNumber evidence="3">2.1.1.171</ecNumber>
    </submittedName>
</protein>
<dbReference type="EMBL" id="UOGL01000335">
    <property type="protein sequence ID" value="VAX39496.1"/>
    <property type="molecule type" value="Genomic_DNA"/>
</dbReference>
<dbReference type="AlphaFoldDB" id="A0A3B1D9H5"/>
<organism evidence="3">
    <name type="scientific">hydrothermal vent metagenome</name>
    <dbReference type="NCBI Taxonomy" id="652676"/>
    <lineage>
        <taxon>unclassified sequences</taxon>
        <taxon>metagenomes</taxon>
        <taxon>ecological metagenomes</taxon>
    </lineage>
</organism>
<accession>A0A3B1D9H5</accession>
<name>A0A3B1D9H5_9ZZZZ</name>
<dbReference type="Pfam" id="PF03602">
    <property type="entry name" value="Cons_hypoth95"/>
    <property type="match status" value="1"/>
</dbReference>